<dbReference type="STRING" id="1503.CLPU_10c00710"/>
<feature type="binding site" evidence="7">
    <location>
        <begin position="81"/>
        <end position="85"/>
    </location>
    <ligand>
        <name>GTP</name>
        <dbReference type="ChEBI" id="CHEBI:37565"/>
    </ligand>
</feature>
<dbReference type="RefSeq" id="WP_050355665.1">
    <property type="nucleotide sequence ID" value="NZ_LGSS01000010.1"/>
</dbReference>
<reference evidence="10" key="1">
    <citation type="submission" date="2015-07" db="EMBL/GenBank/DDBJ databases">
        <title>Draft genome sequence of the purine-degrading Gottschalkia purinilyticum DSM 1384 (formerly Clostridium purinilyticum).</title>
        <authorList>
            <person name="Poehlein A."/>
            <person name="Schiel-Bengelsdorf B."/>
            <person name="Bengelsdorf F.R."/>
            <person name="Daniel R."/>
            <person name="Duerre P."/>
        </authorList>
    </citation>
    <scope>NUCLEOTIDE SEQUENCE [LARGE SCALE GENOMIC DNA]</scope>
    <source>
        <strain evidence="10">DSM 1384</strain>
    </source>
</reference>
<feature type="domain" description="Tr-type G" evidence="8">
    <location>
        <begin position="8"/>
        <end position="282"/>
    </location>
</feature>
<evidence type="ECO:0000256" key="1">
    <source>
        <dbReference type="ARBA" id="ARBA00005870"/>
    </source>
</evidence>
<dbReference type="Proteomes" id="UP000037267">
    <property type="component" value="Unassembled WGS sequence"/>
</dbReference>
<dbReference type="Gene3D" id="3.30.70.240">
    <property type="match status" value="1"/>
</dbReference>
<keyword evidence="4 7" id="KW-0251">Elongation factor</keyword>
<dbReference type="NCBIfam" id="NF009381">
    <property type="entry name" value="PRK12740.1-5"/>
    <property type="match status" value="1"/>
</dbReference>
<dbReference type="InterPro" id="IPR005225">
    <property type="entry name" value="Small_GTP-bd"/>
</dbReference>
<dbReference type="Pfam" id="PF00679">
    <property type="entry name" value="EFG_C"/>
    <property type="match status" value="1"/>
</dbReference>
<dbReference type="NCBIfam" id="TIGR00484">
    <property type="entry name" value="EF-G"/>
    <property type="match status" value="1"/>
</dbReference>
<dbReference type="InterPro" id="IPR035647">
    <property type="entry name" value="EFG_III/V"/>
</dbReference>
<comment type="subcellular location">
    <subcellularLocation>
        <location evidence="7">Cytoplasm</location>
    </subcellularLocation>
</comment>
<dbReference type="SMART" id="SM00838">
    <property type="entry name" value="EFG_C"/>
    <property type="match status" value="1"/>
</dbReference>
<evidence type="ECO:0000256" key="5">
    <source>
        <dbReference type="ARBA" id="ARBA00022917"/>
    </source>
</evidence>
<dbReference type="Pfam" id="PF22042">
    <property type="entry name" value="EF-G_D2"/>
    <property type="match status" value="1"/>
</dbReference>
<feature type="binding site" evidence="7">
    <location>
        <begin position="17"/>
        <end position="24"/>
    </location>
    <ligand>
        <name>GTP</name>
        <dbReference type="ChEBI" id="CHEBI:37565"/>
    </ligand>
</feature>
<dbReference type="FunFam" id="2.40.30.10:FF:000006">
    <property type="entry name" value="Elongation factor G"/>
    <property type="match status" value="1"/>
</dbReference>
<dbReference type="Gene3D" id="3.30.230.10">
    <property type="match status" value="1"/>
</dbReference>
<keyword evidence="3 7" id="KW-0547">Nucleotide-binding</keyword>
<dbReference type="PATRIC" id="fig|1503.3.peg.71"/>
<dbReference type="Gene3D" id="2.40.30.10">
    <property type="entry name" value="Translation factors"/>
    <property type="match status" value="1"/>
</dbReference>
<evidence type="ECO:0000313" key="9">
    <source>
        <dbReference type="EMBL" id="KNF08016.1"/>
    </source>
</evidence>
<dbReference type="SUPFAM" id="SSF54211">
    <property type="entry name" value="Ribosomal protein S5 domain 2-like"/>
    <property type="match status" value="1"/>
</dbReference>
<comment type="function">
    <text evidence="7">Catalyzes the GTP-dependent ribosomal translocation step during translation elongation. During this step, the ribosome changes from the pre-translocational (PRE) to the post-translocational (POST) state as the newly formed A-site-bound peptidyl-tRNA and P-site-bound deacylated tRNA move to the P and E sites, respectively. Catalyzes the coordinated movement of the two tRNA molecules, the mRNA and conformational changes in the ribosome.</text>
</comment>
<dbReference type="HAMAP" id="MF_00054_B">
    <property type="entry name" value="EF_G_EF_2_B"/>
    <property type="match status" value="1"/>
</dbReference>
<dbReference type="CDD" id="cd01886">
    <property type="entry name" value="EF-G"/>
    <property type="match status" value="1"/>
</dbReference>
<proteinExistence type="inferred from homology"/>
<dbReference type="GO" id="GO:0003746">
    <property type="term" value="F:translation elongation factor activity"/>
    <property type="evidence" value="ECO:0007669"/>
    <property type="project" value="UniProtKB-UniRule"/>
</dbReference>
<protein>
    <recommendedName>
        <fullName evidence="2 7">Elongation factor G</fullName>
        <shortName evidence="7">EF-G</shortName>
    </recommendedName>
</protein>
<dbReference type="PROSITE" id="PS00301">
    <property type="entry name" value="G_TR_1"/>
    <property type="match status" value="1"/>
</dbReference>
<dbReference type="Pfam" id="PF14492">
    <property type="entry name" value="EFG_III"/>
    <property type="match status" value="1"/>
</dbReference>
<comment type="caution">
    <text evidence="9">The sequence shown here is derived from an EMBL/GenBank/DDBJ whole genome shotgun (WGS) entry which is preliminary data.</text>
</comment>
<dbReference type="FunFam" id="3.30.230.10:FF:000003">
    <property type="entry name" value="Elongation factor G"/>
    <property type="match status" value="1"/>
</dbReference>
<evidence type="ECO:0000256" key="7">
    <source>
        <dbReference type="HAMAP-Rule" id="MF_00054"/>
    </source>
</evidence>
<dbReference type="InterPro" id="IPR035649">
    <property type="entry name" value="EFG_V"/>
</dbReference>
<accession>A0A0L0W9A5</accession>
<dbReference type="Gene3D" id="3.40.50.300">
    <property type="entry name" value="P-loop containing nucleotide triphosphate hydrolases"/>
    <property type="match status" value="1"/>
</dbReference>
<dbReference type="CDD" id="cd04088">
    <property type="entry name" value="EFG_mtEFG_II"/>
    <property type="match status" value="1"/>
</dbReference>
<dbReference type="CDD" id="cd16262">
    <property type="entry name" value="EFG_III"/>
    <property type="match status" value="1"/>
</dbReference>
<evidence type="ECO:0000256" key="3">
    <source>
        <dbReference type="ARBA" id="ARBA00022741"/>
    </source>
</evidence>
<dbReference type="InterPro" id="IPR009022">
    <property type="entry name" value="EFG_III"/>
</dbReference>
<dbReference type="SUPFAM" id="SSF54980">
    <property type="entry name" value="EF-G C-terminal domain-like"/>
    <property type="match status" value="2"/>
</dbReference>
<dbReference type="InterPro" id="IPR020568">
    <property type="entry name" value="Ribosomal_Su5_D2-typ_SF"/>
</dbReference>
<name>A0A0L0W9A5_GOTPU</name>
<dbReference type="InterPro" id="IPR027417">
    <property type="entry name" value="P-loop_NTPase"/>
</dbReference>
<comment type="similarity">
    <text evidence="1 7">Belongs to the TRAFAC class translation factor GTPase superfamily. Classic translation factor GTPase family. EF-G/EF-2 subfamily.</text>
</comment>
<dbReference type="PROSITE" id="PS51722">
    <property type="entry name" value="G_TR_2"/>
    <property type="match status" value="1"/>
</dbReference>
<dbReference type="SUPFAM" id="SSF52540">
    <property type="entry name" value="P-loop containing nucleoside triphosphate hydrolases"/>
    <property type="match status" value="1"/>
</dbReference>
<dbReference type="NCBIfam" id="TIGR00231">
    <property type="entry name" value="small_GTP"/>
    <property type="match status" value="1"/>
</dbReference>
<dbReference type="SMART" id="SM00889">
    <property type="entry name" value="EFG_IV"/>
    <property type="match status" value="1"/>
</dbReference>
<keyword evidence="5 7" id="KW-0648">Protein biosynthesis</keyword>
<dbReference type="EMBL" id="LGSS01000010">
    <property type="protein sequence ID" value="KNF08016.1"/>
    <property type="molecule type" value="Genomic_DNA"/>
</dbReference>
<organism evidence="9 10">
    <name type="scientific">Gottschalkia purinilytica</name>
    <name type="common">Clostridium purinilyticum</name>
    <dbReference type="NCBI Taxonomy" id="1503"/>
    <lineage>
        <taxon>Bacteria</taxon>
        <taxon>Bacillati</taxon>
        <taxon>Bacillota</taxon>
        <taxon>Tissierellia</taxon>
        <taxon>Tissierellales</taxon>
        <taxon>Gottschalkiaceae</taxon>
        <taxon>Gottschalkia</taxon>
    </lineage>
</organism>
<dbReference type="PANTHER" id="PTHR43261">
    <property type="entry name" value="TRANSLATION ELONGATION FACTOR G-RELATED"/>
    <property type="match status" value="1"/>
</dbReference>
<dbReference type="InterPro" id="IPR000795">
    <property type="entry name" value="T_Tr_GTP-bd_dom"/>
</dbReference>
<dbReference type="Gene3D" id="3.30.70.870">
    <property type="entry name" value="Elongation Factor G (Translational Gtpase), domain 3"/>
    <property type="match status" value="1"/>
</dbReference>
<dbReference type="InterPro" id="IPR031157">
    <property type="entry name" value="G_TR_CS"/>
</dbReference>
<dbReference type="GO" id="GO:0005737">
    <property type="term" value="C:cytoplasm"/>
    <property type="evidence" value="ECO:0007669"/>
    <property type="project" value="UniProtKB-SubCell"/>
</dbReference>
<keyword evidence="6 7" id="KW-0342">GTP-binding</keyword>
<dbReference type="InterPro" id="IPR004540">
    <property type="entry name" value="Transl_elong_EFG/EF2"/>
</dbReference>
<dbReference type="Pfam" id="PF03764">
    <property type="entry name" value="EFG_IV"/>
    <property type="match status" value="1"/>
</dbReference>
<dbReference type="GO" id="GO:0005525">
    <property type="term" value="F:GTP binding"/>
    <property type="evidence" value="ECO:0007669"/>
    <property type="project" value="UniProtKB-UniRule"/>
</dbReference>
<dbReference type="SUPFAM" id="SSF50447">
    <property type="entry name" value="Translation proteins"/>
    <property type="match status" value="1"/>
</dbReference>
<keyword evidence="7" id="KW-0963">Cytoplasm</keyword>
<dbReference type="InterPro" id="IPR014721">
    <property type="entry name" value="Ribsml_uS5_D2-typ_fold_subgr"/>
</dbReference>
<dbReference type="InterPro" id="IPR053905">
    <property type="entry name" value="EF-G-like_DII"/>
</dbReference>
<dbReference type="GO" id="GO:0003924">
    <property type="term" value="F:GTPase activity"/>
    <property type="evidence" value="ECO:0007669"/>
    <property type="project" value="InterPro"/>
</dbReference>
<gene>
    <name evidence="7" type="primary">fusA</name>
    <name evidence="9" type="ORF">CLPU_10c00710</name>
</gene>
<evidence type="ECO:0000256" key="2">
    <source>
        <dbReference type="ARBA" id="ARBA00017872"/>
    </source>
</evidence>
<dbReference type="InterPro" id="IPR041095">
    <property type="entry name" value="EFG_II"/>
</dbReference>
<evidence type="ECO:0000313" key="10">
    <source>
        <dbReference type="Proteomes" id="UP000037267"/>
    </source>
</evidence>
<dbReference type="PANTHER" id="PTHR43261:SF1">
    <property type="entry name" value="RIBOSOME-RELEASING FACTOR 2, MITOCHONDRIAL"/>
    <property type="match status" value="1"/>
</dbReference>
<dbReference type="FunFam" id="3.40.50.300:FF:000029">
    <property type="entry name" value="Elongation factor G"/>
    <property type="match status" value="1"/>
</dbReference>
<dbReference type="AlphaFoldDB" id="A0A0L0W9A5"/>
<evidence type="ECO:0000256" key="4">
    <source>
        <dbReference type="ARBA" id="ARBA00022768"/>
    </source>
</evidence>
<feature type="binding site" evidence="7">
    <location>
        <begin position="135"/>
        <end position="138"/>
    </location>
    <ligand>
        <name>GTP</name>
        <dbReference type="ChEBI" id="CHEBI:37565"/>
    </ligand>
</feature>
<dbReference type="PRINTS" id="PR00315">
    <property type="entry name" value="ELONGATNFCT"/>
</dbReference>
<dbReference type="InterPro" id="IPR000640">
    <property type="entry name" value="EFG_V-like"/>
</dbReference>
<dbReference type="FunFam" id="3.30.70.870:FF:000001">
    <property type="entry name" value="Elongation factor G"/>
    <property type="match status" value="1"/>
</dbReference>
<dbReference type="CDD" id="cd01434">
    <property type="entry name" value="EFG_mtEFG1_IV"/>
    <property type="match status" value="1"/>
</dbReference>
<dbReference type="OrthoDB" id="9804431at2"/>
<dbReference type="Pfam" id="PF00009">
    <property type="entry name" value="GTP_EFTU"/>
    <property type="match status" value="1"/>
</dbReference>
<dbReference type="NCBIfam" id="NF009379">
    <property type="entry name" value="PRK12740.1-3"/>
    <property type="match status" value="1"/>
</dbReference>
<keyword evidence="10" id="KW-1185">Reference proteome</keyword>
<sequence>MPREFSLEKTRNIGIMAHIDAGKTTTTERILFYTGRTHKIGETHEGSATMDWMEQEQERGITITSAATTAQWKNHRVNIIDTPGHVDFTVEVERSLRVLDGAVAVFCAKGGVEPQSETVWRQADKYGVPRLAFVNKMDILGADFYRAVDMMKERLRTNAVPLQLPIGKEDTFVGMVDLVNMNAIVYKDDLGMQFDVVEIPEDMKAEAEEYREALLEAIADQNEELMMKYLEGEEISVDEIKDAIRKATLSVQITPVFCGSAYKNKGVQSLLDGVIDFMPAPTDVASIKGVKPNSDEEDERHSSDEEPFAALAFKIMTDPYVGKLAFFRVYSGILESGSYVLNSTKGKKERIGRILQMHANKREEIERVYSGDIAAAVGLKDTTTGDTLCDENHPIILESMEFPEPVIEVAIEPKTKAGQDKMGIALAKLAEEDPTFRTYTNQETGQTIIGGMGELHLEIIVDRLLREFKVEANVGSPQVAYKESITKPADVEAKYARQSGGRGQYGHVKIKMEPREPGEGYEFVNKITGGAIPKEYIPAVDNGIQEAMQNGILAGYPVLDFRVTLYDGSYHDVDSSEMAFKIAGSMAFKEGMKKASPVILEPYMRVEVTVPEEYMGDVIGDLNSRRGRVEGMESRSGAQIIRAFVPLSEMFGYATDLRSNTQGRGTYSMVFDHYESLPNSIAEKIMNK</sequence>
<evidence type="ECO:0000259" key="8">
    <source>
        <dbReference type="PROSITE" id="PS51722"/>
    </source>
</evidence>
<dbReference type="GO" id="GO:0032790">
    <property type="term" value="P:ribosome disassembly"/>
    <property type="evidence" value="ECO:0007669"/>
    <property type="project" value="TreeGrafter"/>
</dbReference>
<dbReference type="FunFam" id="3.30.70.240:FF:000001">
    <property type="entry name" value="Elongation factor G"/>
    <property type="match status" value="1"/>
</dbReference>
<dbReference type="InterPro" id="IPR005517">
    <property type="entry name" value="Transl_elong_EFG/EF2_IV"/>
</dbReference>
<dbReference type="InterPro" id="IPR047872">
    <property type="entry name" value="EFG_IV"/>
</dbReference>
<dbReference type="CDD" id="cd03713">
    <property type="entry name" value="EFG_mtEFG_C"/>
    <property type="match status" value="1"/>
</dbReference>
<dbReference type="InterPro" id="IPR009000">
    <property type="entry name" value="Transl_B-barrel_sf"/>
</dbReference>
<dbReference type="NCBIfam" id="NF009891">
    <property type="entry name" value="PRK13351.1-1"/>
    <property type="match status" value="1"/>
</dbReference>
<evidence type="ECO:0000256" key="6">
    <source>
        <dbReference type="ARBA" id="ARBA00023134"/>
    </source>
</evidence>